<evidence type="ECO:0000256" key="5">
    <source>
        <dbReference type="HAMAP-Rule" id="MF_00265"/>
    </source>
</evidence>
<dbReference type="GO" id="GO:0016787">
    <property type="term" value="F:hydrolase activity"/>
    <property type="evidence" value="ECO:0007669"/>
    <property type="project" value="UniProtKB-KW"/>
</dbReference>
<dbReference type="EC" id="3.1.-.-" evidence="5"/>
<dbReference type="GO" id="GO:0000287">
    <property type="term" value="F:magnesium ion binding"/>
    <property type="evidence" value="ECO:0007669"/>
    <property type="project" value="UniProtKB-UniRule"/>
</dbReference>
<comment type="cofactor">
    <cofactor evidence="5">
        <name>Mg(2+)</name>
        <dbReference type="ChEBI" id="CHEBI:18420"/>
    </cofactor>
</comment>
<protein>
    <recommendedName>
        <fullName evidence="5">Ribonuclease VapC</fullName>
        <shortName evidence="5">RNase VapC</shortName>
        <ecNumber evidence="5">3.1.-.-</ecNumber>
    </recommendedName>
    <alternativeName>
        <fullName evidence="5">Toxin VapC</fullName>
    </alternativeName>
</protein>
<feature type="binding site" evidence="5">
    <location>
        <position position="7"/>
    </location>
    <ligand>
        <name>Mg(2+)</name>
        <dbReference type="ChEBI" id="CHEBI:18420"/>
    </ligand>
</feature>
<keyword evidence="1 5" id="KW-1277">Toxin-antitoxin system</keyword>
<evidence type="ECO:0000313" key="7">
    <source>
        <dbReference type="EMBL" id="MCK8788053.1"/>
    </source>
</evidence>
<comment type="function">
    <text evidence="5">Toxic component of a toxin-antitoxin (TA) system. An RNase.</text>
</comment>
<dbReference type="InterPro" id="IPR002716">
    <property type="entry name" value="PIN_dom"/>
</dbReference>
<evidence type="ECO:0000259" key="6">
    <source>
        <dbReference type="Pfam" id="PF01850"/>
    </source>
</evidence>
<comment type="caution">
    <text evidence="7">The sequence shown here is derived from an EMBL/GenBank/DDBJ whole genome shotgun (WGS) entry which is preliminary data.</text>
</comment>
<dbReference type="CDD" id="cd18692">
    <property type="entry name" value="PIN_VapC-like"/>
    <property type="match status" value="1"/>
</dbReference>
<gene>
    <name evidence="5" type="primary">vapC</name>
    <name evidence="7" type="ORF">M0638_27230</name>
</gene>
<keyword evidence="4 5" id="KW-0378">Hydrolase</keyword>
<feature type="binding site" evidence="5">
    <location>
        <position position="96"/>
    </location>
    <ligand>
        <name>Mg(2+)</name>
        <dbReference type="ChEBI" id="CHEBI:18420"/>
    </ligand>
</feature>
<keyword evidence="5" id="KW-0800">Toxin</keyword>
<dbReference type="EMBL" id="JALPRX010000172">
    <property type="protein sequence ID" value="MCK8788053.1"/>
    <property type="molecule type" value="Genomic_DNA"/>
</dbReference>
<name>A0A9X2BWQ6_9PROT</name>
<evidence type="ECO:0000256" key="3">
    <source>
        <dbReference type="ARBA" id="ARBA00022723"/>
    </source>
</evidence>
<organism evidence="7 8">
    <name type="scientific">Roseomonas acroporae</name>
    <dbReference type="NCBI Taxonomy" id="2937791"/>
    <lineage>
        <taxon>Bacteria</taxon>
        <taxon>Pseudomonadati</taxon>
        <taxon>Pseudomonadota</taxon>
        <taxon>Alphaproteobacteria</taxon>
        <taxon>Acetobacterales</taxon>
        <taxon>Roseomonadaceae</taxon>
        <taxon>Roseomonas</taxon>
    </lineage>
</organism>
<accession>A0A9X2BWQ6</accession>
<dbReference type="Proteomes" id="UP001139516">
    <property type="component" value="Unassembled WGS sequence"/>
</dbReference>
<evidence type="ECO:0000256" key="4">
    <source>
        <dbReference type="ARBA" id="ARBA00022801"/>
    </source>
</evidence>
<dbReference type="Gene3D" id="3.40.50.1010">
    <property type="entry name" value="5'-nuclease"/>
    <property type="match status" value="1"/>
</dbReference>
<sequence>MRRVFLDTNVLLCAALQPDPRSDAARALLARGGVISVQVLNEFTAVARRKLRRPWPEVGRALAAIRTLCPAPQPLTLAVHDAALGLAETLGYTIDDALILASALEAGCDTLLSQDLQDGQMIEGRLTIRNPFAAP</sequence>
<keyword evidence="2 5" id="KW-0540">Nuclease</keyword>
<evidence type="ECO:0000256" key="2">
    <source>
        <dbReference type="ARBA" id="ARBA00022722"/>
    </source>
</evidence>
<keyword evidence="8" id="KW-1185">Reference proteome</keyword>
<evidence type="ECO:0000256" key="1">
    <source>
        <dbReference type="ARBA" id="ARBA00022649"/>
    </source>
</evidence>
<feature type="domain" description="PIN" evidence="6">
    <location>
        <begin position="4"/>
        <end position="115"/>
    </location>
</feature>
<dbReference type="SUPFAM" id="SSF88723">
    <property type="entry name" value="PIN domain-like"/>
    <property type="match status" value="1"/>
</dbReference>
<dbReference type="HAMAP" id="MF_00265">
    <property type="entry name" value="VapC_Nob1"/>
    <property type="match status" value="1"/>
</dbReference>
<keyword evidence="3 5" id="KW-0479">Metal-binding</keyword>
<dbReference type="RefSeq" id="WP_248670095.1">
    <property type="nucleotide sequence ID" value="NZ_JALPRX010000172.1"/>
</dbReference>
<dbReference type="AlphaFoldDB" id="A0A9X2BWQ6"/>
<keyword evidence="5" id="KW-0460">Magnesium</keyword>
<dbReference type="InterPro" id="IPR022907">
    <property type="entry name" value="VapC_family"/>
</dbReference>
<comment type="similarity">
    <text evidence="5">Belongs to the PINc/VapC protein family.</text>
</comment>
<dbReference type="InterPro" id="IPR029060">
    <property type="entry name" value="PIN-like_dom_sf"/>
</dbReference>
<reference evidence="7" key="1">
    <citation type="submission" date="2022-04" db="EMBL/GenBank/DDBJ databases">
        <title>Roseomonas acroporae sp. nov., isolated from coral Acropora digitifera.</title>
        <authorList>
            <person name="Sun H."/>
        </authorList>
    </citation>
    <scope>NUCLEOTIDE SEQUENCE</scope>
    <source>
        <strain evidence="7">NAR14</strain>
    </source>
</reference>
<dbReference type="Pfam" id="PF01850">
    <property type="entry name" value="PIN"/>
    <property type="match status" value="1"/>
</dbReference>
<proteinExistence type="inferred from homology"/>
<dbReference type="GO" id="GO:0004540">
    <property type="term" value="F:RNA nuclease activity"/>
    <property type="evidence" value="ECO:0007669"/>
    <property type="project" value="InterPro"/>
</dbReference>
<evidence type="ECO:0000313" key="8">
    <source>
        <dbReference type="Proteomes" id="UP001139516"/>
    </source>
</evidence>
<dbReference type="GO" id="GO:0090729">
    <property type="term" value="F:toxin activity"/>
    <property type="evidence" value="ECO:0007669"/>
    <property type="project" value="UniProtKB-KW"/>
</dbReference>